<keyword evidence="1" id="KW-0812">Transmembrane</keyword>
<reference evidence="2 3" key="1">
    <citation type="submission" date="2016-10" db="EMBL/GenBank/DDBJ databases">
        <authorList>
            <person name="Varghese N."/>
            <person name="Submissions S."/>
        </authorList>
    </citation>
    <scope>NUCLEOTIDE SEQUENCE [LARGE SCALE GENOMIC DNA]</scope>
    <source>
        <strain evidence="2 3">Mar_2010_102</strain>
    </source>
</reference>
<keyword evidence="1" id="KW-1133">Transmembrane helix</keyword>
<evidence type="ECO:0000313" key="2">
    <source>
        <dbReference type="EMBL" id="SDR67598.1"/>
    </source>
</evidence>
<accession>A0A1H1KZ20</accession>
<name>A0A1H1KZ20_9FLAO</name>
<organism evidence="2 3">
    <name type="scientific">Christiangramia echinicola</name>
    <dbReference type="NCBI Taxonomy" id="279359"/>
    <lineage>
        <taxon>Bacteria</taxon>
        <taxon>Pseudomonadati</taxon>
        <taxon>Bacteroidota</taxon>
        <taxon>Flavobacteriia</taxon>
        <taxon>Flavobacteriales</taxon>
        <taxon>Flavobacteriaceae</taxon>
        <taxon>Christiangramia</taxon>
    </lineage>
</organism>
<dbReference type="AlphaFoldDB" id="A0A1H1KZ20"/>
<evidence type="ECO:0000313" key="3">
    <source>
        <dbReference type="Proteomes" id="UP000198858"/>
    </source>
</evidence>
<keyword evidence="3" id="KW-1185">Reference proteome</keyword>
<proteinExistence type="predicted"/>
<dbReference type="STRING" id="1250231.SAMN04488552_0417"/>
<dbReference type="EMBL" id="LT629745">
    <property type="protein sequence ID" value="SDR67598.1"/>
    <property type="molecule type" value="Genomic_DNA"/>
</dbReference>
<evidence type="ECO:0000256" key="1">
    <source>
        <dbReference type="SAM" id="Phobius"/>
    </source>
</evidence>
<dbReference type="RefSeq" id="WP_089661101.1">
    <property type="nucleotide sequence ID" value="NZ_LT629745.1"/>
</dbReference>
<feature type="transmembrane region" description="Helical" evidence="1">
    <location>
        <begin position="179"/>
        <end position="201"/>
    </location>
</feature>
<sequence length="210" mass="24052">MKKYIIGFMFGLYSVAGFAHQPEISSTVLAEMDDNKWVLQISASLSAFQEEIKIHFSESPYETPDDFREMVLQHIANNLHFRFNETEGLKLNNGKVMLGHETKVIFEVTGMPSEIESAEVTNFTFKDIHRSQSALVLLKKDFAKNQFLLNDANDYKINLVVAENEFVINEIQKASFSSLSMIFLIIGTVGLAFVIRAIYYFKERVFRKVS</sequence>
<keyword evidence="1" id="KW-0472">Membrane</keyword>
<protein>
    <submittedName>
        <fullName evidence="2">Uncharacterized protein</fullName>
    </submittedName>
</protein>
<dbReference type="Proteomes" id="UP000198858">
    <property type="component" value="Chromosome I"/>
</dbReference>
<gene>
    <name evidence="2" type="ORF">SAMN04488552_0417</name>
</gene>